<accession>A0A183CSP5</accession>
<keyword evidence="1" id="KW-1185">Reference proteome</keyword>
<proteinExistence type="predicted"/>
<dbReference type="Proteomes" id="UP000050741">
    <property type="component" value="Unassembled WGS sequence"/>
</dbReference>
<dbReference type="WBParaSite" id="GPLIN_001590300">
    <property type="protein sequence ID" value="GPLIN_001590300"/>
    <property type="gene ID" value="GPLIN_001590300"/>
</dbReference>
<name>A0A183CSP5_GLOPA</name>
<evidence type="ECO:0000313" key="2">
    <source>
        <dbReference type="WBParaSite" id="GPLIN_001590300"/>
    </source>
</evidence>
<reference evidence="1" key="1">
    <citation type="submission" date="2013-12" db="EMBL/GenBank/DDBJ databases">
        <authorList>
            <person name="Aslett M."/>
        </authorList>
    </citation>
    <scope>NUCLEOTIDE SEQUENCE [LARGE SCALE GENOMIC DNA]</scope>
    <source>
        <strain evidence="1">Lindley</strain>
    </source>
</reference>
<reference evidence="2" key="3">
    <citation type="submission" date="2016-06" db="UniProtKB">
        <authorList>
            <consortium name="WormBaseParasite"/>
        </authorList>
    </citation>
    <scope>IDENTIFICATION</scope>
</reference>
<reference evidence="1" key="2">
    <citation type="submission" date="2014-05" db="EMBL/GenBank/DDBJ databases">
        <title>The genome and life-stage specific transcriptomes of Globodera pallida elucidate key aspects of plant parasitism by a cyst nematode.</title>
        <authorList>
            <person name="Cotton J.A."/>
            <person name="Lilley C.J."/>
            <person name="Jones L.M."/>
            <person name="Kikuchi T."/>
            <person name="Reid A.J."/>
            <person name="Thorpe P."/>
            <person name="Tsai I.J."/>
            <person name="Beasley H."/>
            <person name="Blok V."/>
            <person name="Cock P.J.A."/>
            <person name="Van den Akker S.E."/>
            <person name="Holroyd N."/>
            <person name="Hunt M."/>
            <person name="Mantelin S."/>
            <person name="Naghra H."/>
            <person name="Pain A."/>
            <person name="Palomares-Rius J.E."/>
            <person name="Zarowiecki M."/>
            <person name="Berriman M."/>
            <person name="Jones J.T."/>
            <person name="Urwin P.E."/>
        </authorList>
    </citation>
    <scope>NUCLEOTIDE SEQUENCE [LARGE SCALE GENOMIC DNA]</scope>
    <source>
        <strain evidence="1">Lindley</strain>
    </source>
</reference>
<evidence type="ECO:0000313" key="1">
    <source>
        <dbReference type="Proteomes" id="UP000050741"/>
    </source>
</evidence>
<sequence length="14" mass="1870">VTRNKFFRKYIERL</sequence>
<organism evidence="1 2">
    <name type="scientific">Globodera pallida</name>
    <name type="common">Potato cyst nematode worm</name>
    <name type="synonym">Heterodera pallida</name>
    <dbReference type="NCBI Taxonomy" id="36090"/>
    <lineage>
        <taxon>Eukaryota</taxon>
        <taxon>Metazoa</taxon>
        <taxon>Ecdysozoa</taxon>
        <taxon>Nematoda</taxon>
        <taxon>Chromadorea</taxon>
        <taxon>Rhabditida</taxon>
        <taxon>Tylenchina</taxon>
        <taxon>Tylenchomorpha</taxon>
        <taxon>Tylenchoidea</taxon>
        <taxon>Heteroderidae</taxon>
        <taxon>Heteroderinae</taxon>
        <taxon>Globodera</taxon>
    </lineage>
</organism>
<protein>
    <submittedName>
        <fullName evidence="2">Uncharacterized protein</fullName>
    </submittedName>
</protein>